<dbReference type="NCBIfam" id="NF006679">
    <property type="entry name" value="PRK09228.1"/>
    <property type="match status" value="1"/>
</dbReference>
<gene>
    <name evidence="6" type="ORF">E8A74_30410</name>
</gene>
<keyword evidence="7" id="KW-1185">Reference proteome</keyword>
<evidence type="ECO:0000256" key="4">
    <source>
        <dbReference type="ARBA" id="ARBA00022833"/>
    </source>
</evidence>
<dbReference type="PANTHER" id="PTHR11271">
    <property type="entry name" value="GUANINE DEAMINASE"/>
    <property type="match status" value="1"/>
</dbReference>
<dbReference type="GO" id="GO:0046098">
    <property type="term" value="P:guanine metabolic process"/>
    <property type="evidence" value="ECO:0007669"/>
    <property type="project" value="TreeGrafter"/>
</dbReference>
<evidence type="ECO:0000313" key="6">
    <source>
        <dbReference type="EMBL" id="TKD01662.1"/>
    </source>
</evidence>
<reference evidence="6 7" key="1">
    <citation type="submission" date="2019-04" db="EMBL/GenBank/DDBJ databases">
        <authorList>
            <person name="Li Y."/>
            <person name="Wang J."/>
        </authorList>
    </citation>
    <scope>NUCLEOTIDE SEQUENCE [LARGE SCALE GENOMIC DNA]</scope>
    <source>
        <strain evidence="6 7">DSM 14668</strain>
    </source>
</reference>
<dbReference type="Gene3D" id="2.30.40.10">
    <property type="entry name" value="Urease, subunit C, domain 1"/>
    <property type="match status" value="1"/>
</dbReference>
<dbReference type="GO" id="GO:0008892">
    <property type="term" value="F:guanine deaminase activity"/>
    <property type="evidence" value="ECO:0007669"/>
    <property type="project" value="UniProtKB-EC"/>
</dbReference>
<dbReference type="AlphaFoldDB" id="A0A4U1J3B8"/>
<comment type="caution">
    <text evidence="6">The sequence shown here is derived from an EMBL/GenBank/DDBJ whole genome shotgun (WGS) entry which is preliminary data.</text>
</comment>
<dbReference type="GO" id="GO:0005829">
    <property type="term" value="C:cytosol"/>
    <property type="evidence" value="ECO:0007669"/>
    <property type="project" value="TreeGrafter"/>
</dbReference>
<dbReference type="EMBL" id="SSMQ01000038">
    <property type="protein sequence ID" value="TKD01662.1"/>
    <property type="molecule type" value="Genomic_DNA"/>
</dbReference>
<comment type="cofactor">
    <cofactor evidence="1">
        <name>Zn(2+)</name>
        <dbReference type="ChEBI" id="CHEBI:29105"/>
    </cofactor>
</comment>
<dbReference type="OrthoDB" id="9807210at2"/>
<name>A0A4U1J3B8_9BACT</name>
<dbReference type="InterPro" id="IPR011059">
    <property type="entry name" value="Metal-dep_hydrolase_composite"/>
</dbReference>
<accession>A0A4U1J3B8</accession>
<keyword evidence="2" id="KW-0479">Metal-binding</keyword>
<dbReference type="SUPFAM" id="SSF51556">
    <property type="entry name" value="Metallo-dependent hydrolases"/>
    <property type="match status" value="1"/>
</dbReference>
<feature type="domain" description="Amidohydrolase-related" evidence="5">
    <location>
        <begin position="58"/>
        <end position="411"/>
    </location>
</feature>
<evidence type="ECO:0000256" key="3">
    <source>
        <dbReference type="ARBA" id="ARBA00022801"/>
    </source>
</evidence>
<dbReference type="InterPro" id="IPR051607">
    <property type="entry name" value="Metallo-dep_hydrolases"/>
</dbReference>
<dbReference type="SUPFAM" id="SSF51338">
    <property type="entry name" value="Composite domain of metallo-dependent hydrolases"/>
    <property type="match status" value="1"/>
</dbReference>
<evidence type="ECO:0000256" key="1">
    <source>
        <dbReference type="ARBA" id="ARBA00001947"/>
    </source>
</evidence>
<dbReference type="PANTHER" id="PTHR11271:SF6">
    <property type="entry name" value="GUANINE DEAMINASE"/>
    <property type="match status" value="1"/>
</dbReference>
<sequence>MKRAFRGRIMTASSGGEGLRYLDDGILVLGEDGRIEAVEPWTGPPNGVLVRDVRPWLLVPGFVDAHLHYPQTRVIGSATGPLLPWLERTVFPEEARFLDERHASAVAAELTQRLAAAGTTTAVLYSSSNPTATRVLFEALARSGHRAFAGLTLMDQHCPDPLRVDADHALAACAELVRAYHGHDRGRLSFVITPRFAPTCSRALLEGAGRLAQDHGLFVQTHVAENPDECRAALAVHPFAKDYLDIYDRTGLLGERTLLAHAIHLSPDEWDRIRDRGARIAHCADSNFFLGSGRMRLADARARAIPVALGTDVAAGRTFDVRRMMSSTYDNAMCLGDPITPEDLFRLGTLGGAEALGIARETGSLEAGKDADFCVIELAAYVQEPNDVLARIVFSSDTTPVRETYVRGKRVVGG</sequence>
<keyword evidence="4" id="KW-0862">Zinc</keyword>
<proteinExistence type="predicted"/>
<dbReference type="InterPro" id="IPR032466">
    <property type="entry name" value="Metal_Hydrolase"/>
</dbReference>
<dbReference type="Proteomes" id="UP000309215">
    <property type="component" value="Unassembled WGS sequence"/>
</dbReference>
<dbReference type="InterPro" id="IPR006680">
    <property type="entry name" value="Amidohydro-rel"/>
</dbReference>
<dbReference type="Pfam" id="PF01979">
    <property type="entry name" value="Amidohydro_1"/>
    <property type="match status" value="1"/>
</dbReference>
<dbReference type="RefSeq" id="WP_136932612.1">
    <property type="nucleotide sequence ID" value="NZ_SSMQ01000038.1"/>
</dbReference>
<protein>
    <submittedName>
        <fullName evidence="6">Guanine deaminase</fullName>
        <ecNumber evidence="6">3.5.4.3</ecNumber>
    </submittedName>
</protein>
<keyword evidence="3 6" id="KW-0378">Hydrolase</keyword>
<evidence type="ECO:0000256" key="2">
    <source>
        <dbReference type="ARBA" id="ARBA00022723"/>
    </source>
</evidence>
<dbReference type="EC" id="3.5.4.3" evidence="6"/>
<evidence type="ECO:0000313" key="7">
    <source>
        <dbReference type="Proteomes" id="UP000309215"/>
    </source>
</evidence>
<evidence type="ECO:0000259" key="5">
    <source>
        <dbReference type="Pfam" id="PF01979"/>
    </source>
</evidence>
<organism evidence="6 7">
    <name type="scientific">Polyangium fumosum</name>
    <dbReference type="NCBI Taxonomy" id="889272"/>
    <lineage>
        <taxon>Bacteria</taxon>
        <taxon>Pseudomonadati</taxon>
        <taxon>Myxococcota</taxon>
        <taxon>Polyangia</taxon>
        <taxon>Polyangiales</taxon>
        <taxon>Polyangiaceae</taxon>
        <taxon>Polyangium</taxon>
    </lineage>
</organism>
<dbReference type="Gene3D" id="3.20.20.140">
    <property type="entry name" value="Metal-dependent hydrolases"/>
    <property type="match status" value="1"/>
</dbReference>
<dbReference type="GO" id="GO:0008270">
    <property type="term" value="F:zinc ion binding"/>
    <property type="evidence" value="ECO:0007669"/>
    <property type="project" value="TreeGrafter"/>
</dbReference>